<sequence length="125" mass="14943">MARPPSASELAESYQRLSRRHEALVQAYETELDIFNRRAAQAQADAIELDEKRYLLAEEDRLCRRSPTRRAYRDQLRRDMSRLEASVSQPDDRPLRGKERRLRSCEKDMRAWVDYVQHCRTLEYV</sequence>
<evidence type="ECO:0000256" key="1">
    <source>
        <dbReference type="SAM" id="Coils"/>
    </source>
</evidence>
<feature type="coiled-coil region" evidence="1">
    <location>
        <begin position="11"/>
        <end position="52"/>
    </location>
</feature>
<accession>A0AAJ0CBP3</accession>
<organism evidence="3 4">
    <name type="scientific">Conoideocrella luteorostrata</name>
    <dbReference type="NCBI Taxonomy" id="1105319"/>
    <lineage>
        <taxon>Eukaryota</taxon>
        <taxon>Fungi</taxon>
        <taxon>Dikarya</taxon>
        <taxon>Ascomycota</taxon>
        <taxon>Pezizomycotina</taxon>
        <taxon>Sordariomycetes</taxon>
        <taxon>Hypocreomycetidae</taxon>
        <taxon>Hypocreales</taxon>
        <taxon>Clavicipitaceae</taxon>
        <taxon>Conoideocrella</taxon>
    </lineage>
</organism>
<dbReference type="Proteomes" id="UP001251528">
    <property type="component" value="Unassembled WGS sequence"/>
</dbReference>
<keyword evidence="4" id="KW-1185">Reference proteome</keyword>
<dbReference type="AlphaFoldDB" id="A0AAJ0CBP3"/>
<evidence type="ECO:0000313" key="4">
    <source>
        <dbReference type="Proteomes" id="UP001251528"/>
    </source>
</evidence>
<name>A0AAJ0CBP3_9HYPO</name>
<proteinExistence type="predicted"/>
<evidence type="ECO:0000313" key="3">
    <source>
        <dbReference type="EMBL" id="KAK2590139.1"/>
    </source>
</evidence>
<reference evidence="3" key="1">
    <citation type="submission" date="2023-06" db="EMBL/GenBank/DDBJ databases">
        <title>Conoideocrella luteorostrata (Hypocreales: Clavicipitaceae), a potential biocontrol fungus for elongate hemlock scale in United States Christmas tree production areas.</title>
        <authorList>
            <person name="Barrett H."/>
            <person name="Lovett B."/>
            <person name="Macias A.M."/>
            <person name="Stajich J.E."/>
            <person name="Kasson M.T."/>
        </authorList>
    </citation>
    <scope>NUCLEOTIDE SEQUENCE</scope>
    <source>
        <strain evidence="3">ARSEF 14590</strain>
    </source>
</reference>
<gene>
    <name evidence="3" type="ORF">QQS21_012180</name>
</gene>
<evidence type="ECO:0000256" key="2">
    <source>
        <dbReference type="SAM" id="MobiDB-lite"/>
    </source>
</evidence>
<keyword evidence="1" id="KW-0175">Coiled coil</keyword>
<comment type="caution">
    <text evidence="3">The sequence shown here is derived from an EMBL/GenBank/DDBJ whole genome shotgun (WGS) entry which is preliminary data.</text>
</comment>
<feature type="region of interest" description="Disordered" evidence="2">
    <location>
        <begin position="79"/>
        <end position="98"/>
    </location>
</feature>
<dbReference type="EMBL" id="JASWJB010000480">
    <property type="protein sequence ID" value="KAK2590139.1"/>
    <property type="molecule type" value="Genomic_DNA"/>
</dbReference>
<protein>
    <submittedName>
        <fullName evidence="3">Uncharacterized protein</fullName>
    </submittedName>
</protein>